<dbReference type="EMBL" id="HE796683">
    <property type="protein sequence ID" value="CCG99976.1"/>
    <property type="molecule type" value="Genomic_DNA"/>
</dbReference>
<gene>
    <name evidence="6" type="ORF">FAES_1967</name>
</gene>
<dbReference type="STRING" id="1166018.FAES_1967"/>
<dbReference type="SUPFAM" id="SSF56112">
    <property type="entry name" value="Protein kinase-like (PK-like)"/>
    <property type="match status" value="1"/>
</dbReference>
<evidence type="ECO:0000256" key="2">
    <source>
        <dbReference type="ARBA" id="ARBA00022679"/>
    </source>
</evidence>
<dbReference type="InterPro" id="IPR051409">
    <property type="entry name" value="Atypical_kinase_ADCK"/>
</dbReference>
<reference evidence="6 7" key="1">
    <citation type="journal article" date="2012" name="J. Bacteriol.">
        <title>Genome Sequence of Fibrella aestuarina BUZ 2T, a Filamentous Marine Bacterium.</title>
        <authorList>
            <person name="Filippini M."/>
            <person name="Qi W."/>
            <person name="Blom J."/>
            <person name="Goesmann A."/>
            <person name="Smits T.H."/>
            <person name="Bagheri H.C."/>
        </authorList>
    </citation>
    <scope>NUCLEOTIDE SEQUENCE [LARGE SCALE GENOMIC DNA]</scope>
    <source>
        <strain evidence="7">BUZ 2T</strain>
    </source>
</reference>
<name>I0K773_9BACT</name>
<dbReference type="GO" id="GO:0016740">
    <property type="term" value="F:transferase activity"/>
    <property type="evidence" value="ECO:0007669"/>
    <property type="project" value="UniProtKB-KW"/>
</dbReference>
<evidence type="ECO:0000313" key="7">
    <source>
        <dbReference type="Proteomes" id="UP000011058"/>
    </source>
</evidence>
<evidence type="ECO:0000256" key="3">
    <source>
        <dbReference type="ARBA" id="ARBA00022741"/>
    </source>
</evidence>
<keyword evidence="2" id="KW-0808">Transferase</keyword>
<dbReference type="PANTHER" id="PTHR43851:SF3">
    <property type="entry name" value="COENZYME Q8"/>
    <property type="match status" value="1"/>
</dbReference>
<proteinExistence type="inferred from homology"/>
<organism evidence="6 7">
    <name type="scientific">Fibrella aestuarina BUZ 2</name>
    <dbReference type="NCBI Taxonomy" id="1166018"/>
    <lineage>
        <taxon>Bacteria</taxon>
        <taxon>Pseudomonadati</taxon>
        <taxon>Bacteroidota</taxon>
        <taxon>Cytophagia</taxon>
        <taxon>Cytophagales</taxon>
        <taxon>Spirosomataceae</taxon>
        <taxon>Fibrella</taxon>
    </lineage>
</organism>
<dbReference type="HOGENOM" id="CLU_006533_9_3_10"/>
<keyword evidence="7" id="KW-1185">Reference proteome</keyword>
<dbReference type="eggNOG" id="COG0661">
    <property type="taxonomic scope" value="Bacteria"/>
</dbReference>
<evidence type="ECO:0000256" key="4">
    <source>
        <dbReference type="ARBA" id="ARBA00022840"/>
    </source>
</evidence>
<dbReference type="GO" id="GO:0005524">
    <property type="term" value="F:ATP binding"/>
    <property type="evidence" value="ECO:0007669"/>
    <property type="project" value="UniProtKB-KW"/>
</dbReference>
<keyword evidence="4" id="KW-0067">ATP-binding</keyword>
<accession>I0K773</accession>
<dbReference type="GO" id="GO:0006744">
    <property type="term" value="P:ubiquinone biosynthetic process"/>
    <property type="evidence" value="ECO:0007669"/>
    <property type="project" value="TreeGrafter"/>
</dbReference>
<dbReference type="CDD" id="cd13970">
    <property type="entry name" value="ABC1_ADCK3"/>
    <property type="match status" value="1"/>
</dbReference>
<dbReference type="PATRIC" id="fig|1166018.3.peg.3709"/>
<comment type="similarity">
    <text evidence="1">Belongs to the protein kinase superfamily. ADCK protein kinase family.</text>
</comment>
<dbReference type="InterPro" id="IPR011009">
    <property type="entry name" value="Kinase-like_dom_sf"/>
</dbReference>
<evidence type="ECO:0000313" key="6">
    <source>
        <dbReference type="EMBL" id="CCG99976.1"/>
    </source>
</evidence>
<evidence type="ECO:0000259" key="5">
    <source>
        <dbReference type="Pfam" id="PF03109"/>
    </source>
</evidence>
<dbReference type="Pfam" id="PF03109">
    <property type="entry name" value="ABC1"/>
    <property type="match status" value="1"/>
</dbReference>
<dbReference type="InterPro" id="IPR004147">
    <property type="entry name" value="ABC1_dom"/>
</dbReference>
<feature type="domain" description="ABC1 atypical kinase-like" evidence="5">
    <location>
        <begin position="125"/>
        <end position="356"/>
    </location>
</feature>
<protein>
    <submittedName>
        <fullName evidence="6">ABC-1 domain protein</fullName>
    </submittedName>
</protein>
<dbReference type="AlphaFoldDB" id="I0K773"/>
<sequence length="475" mass="54347">MYTVQWLHSHLAKSVQLYSIHRSLYIPKPFWPMKTQNSVPTSKVARASQFVKAGVKVGGNYIKHYTKKLVDPDSVTREDLHADNAADIYDALSELKGSALKMAQMLSMDRGLLPTAYSDKFAMSQYSAPPLSGPLVVKTFRTYFGKAPGELFDKFDAISVNAASIGQVHQAWKWGKKLAVKIQYPGVADSVTSDLKIAKPLAVRLLNLDERQIDRFMGEVESKLIEETDYDLELRRSVEISEACAHIDGLVFPKYYKELSSKRILTMDWLDGLHLKEFLATNPSQEARNRIGQLLWNFYDHQIHNLRQVHADPHPGNFLMRPDGTMGVIDFGCVKVIPDYYYDNYFRLINPDTLKDEALTQQIFQNLEFLVPQDTPQDRKFFSNLFVQMIEMLGAPFAVDRFDFGDDEYFNKVYAFADQLSKLEELRSSKVVRGSQDGLYVNRTYYGLYAMLNELKAVVDTKKPEWLKPQTELVA</sequence>
<dbReference type="PANTHER" id="PTHR43851">
    <property type="match status" value="1"/>
</dbReference>
<keyword evidence="3" id="KW-0547">Nucleotide-binding</keyword>
<dbReference type="Proteomes" id="UP000011058">
    <property type="component" value="Chromosome"/>
</dbReference>
<dbReference type="InterPro" id="IPR034646">
    <property type="entry name" value="ADCK3_dom"/>
</dbReference>
<dbReference type="KEGG" id="fae:FAES_1967"/>
<dbReference type="Gene3D" id="1.10.510.10">
    <property type="entry name" value="Transferase(Phosphotransferase) domain 1"/>
    <property type="match status" value="1"/>
</dbReference>
<evidence type="ECO:0000256" key="1">
    <source>
        <dbReference type="ARBA" id="ARBA00009670"/>
    </source>
</evidence>